<name>H7EMK8_9SPIR</name>
<keyword evidence="5" id="KW-1185">Reference proteome</keyword>
<reference evidence="4 5" key="1">
    <citation type="submission" date="2011-09" db="EMBL/GenBank/DDBJ databases">
        <title>The draft genome of Treponema saccharophilum DSM 2985.</title>
        <authorList>
            <consortium name="US DOE Joint Genome Institute (JGI-PGF)"/>
            <person name="Lucas S."/>
            <person name="Copeland A."/>
            <person name="Lapidus A."/>
            <person name="Glavina del Rio T."/>
            <person name="Dalin E."/>
            <person name="Tice H."/>
            <person name="Bruce D."/>
            <person name="Goodwin L."/>
            <person name="Pitluck S."/>
            <person name="Peters L."/>
            <person name="Kyrpides N."/>
            <person name="Mavromatis K."/>
            <person name="Ivanova N."/>
            <person name="Markowitz V."/>
            <person name="Cheng J.-F."/>
            <person name="Hugenholtz P."/>
            <person name="Woyke T."/>
            <person name="Wu D."/>
            <person name="Gronow S."/>
            <person name="Wellnitz S."/>
            <person name="Brambilla E."/>
            <person name="Klenk H.-P."/>
            <person name="Eisen J.A."/>
        </authorList>
    </citation>
    <scope>NUCLEOTIDE SEQUENCE [LARGE SCALE GENOMIC DNA]</scope>
    <source>
        <strain evidence="4 5">DSM 2985</strain>
    </source>
</reference>
<dbReference type="PANTHER" id="PTHR43278">
    <property type="entry name" value="NAD(P)H-DEPENDENT FMN-CONTAINING OXIDOREDUCTASE YWQN-RELATED"/>
    <property type="match status" value="1"/>
</dbReference>
<evidence type="ECO:0000313" key="4">
    <source>
        <dbReference type="EMBL" id="EIC01293.1"/>
    </source>
</evidence>
<keyword evidence="2" id="KW-0288">FMN</keyword>
<dbReference type="STRING" id="907348.TresaDRAFT_0430"/>
<gene>
    <name evidence="4" type="ORF">TresaDRAFT_0430</name>
</gene>
<dbReference type="SUPFAM" id="SSF52218">
    <property type="entry name" value="Flavoproteins"/>
    <property type="match status" value="1"/>
</dbReference>
<dbReference type="Gene3D" id="3.40.50.360">
    <property type="match status" value="1"/>
</dbReference>
<comment type="caution">
    <text evidence="4">The sequence shown here is derived from an EMBL/GenBank/DDBJ whole genome shotgun (WGS) entry which is preliminary data.</text>
</comment>
<dbReference type="InterPro" id="IPR003680">
    <property type="entry name" value="Flavodoxin_fold"/>
</dbReference>
<dbReference type="AlphaFoldDB" id="H7EMK8"/>
<dbReference type="Proteomes" id="UP000003571">
    <property type="component" value="Unassembled WGS sequence"/>
</dbReference>
<feature type="domain" description="Flavodoxin-like fold" evidence="3">
    <location>
        <begin position="1"/>
        <end position="168"/>
    </location>
</feature>
<evidence type="ECO:0000256" key="2">
    <source>
        <dbReference type="ARBA" id="ARBA00022643"/>
    </source>
</evidence>
<keyword evidence="1" id="KW-0285">Flavoprotein</keyword>
<dbReference type="RefSeq" id="WP_002705574.1">
    <property type="nucleotide sequence ID" value="NZ_AGRW01000051.1"/>
</dbReference>
<dbReference type="eggNOG" id="COG0655">
    <property type="taxonomic scope" value="Bacteria"/>
</dbReference>
<dbReference type="InterPro" id="IPR051796">
    <property type="entry name" value="ISF_SsuE-like"/>
</dbReference>
<sequence length="170" mass="18805">MNILVLNGSPHENGNVGNAIKNLLLKYDSDENEIVYHNVHELNFDFCRGCMACRKSGTCVLKDDGAHKIAGEINWCDMLIVGTPVYWGNMSGKLKSLFDRLVGVLMTESSRGIPKPLQKGKKAIIITSCRTPFPFNCIFGQSAGAERALKEILNYSGFRIAQKIRLAGKK</sequence>
<dbReference type="EMBL" id="AGRW01000051">
    <property type="protein sequence ID" value="EIC01293.1"/>
    <property type="molecule type" value="Genomic_DNA"/>
</dbReference>
<protein>
    <submittedName>
        <fullName evidence="4">NADPH-dependent FMN reductase</fullName>
    </submittedName>
</protein>
<dbReference type="PANTHER" id="PTHR43278:SF2">
    <property type="entry name" value="IRON-SULFUR FLAVOPROTEIN"/>
    <property type="match status" value="1"/>
</dbReference>
<organism evidence="4 5">
    <name type="scientific">Treponema saccharophilum DSM 2985</name>
    <dbReference type="NCBI Taxonomy" id="907348"/>
    <lineage>
        <taxon>Bacteria</taxon>
        <taxon>Pseudomonadati</taxon>
        <taxon>Spirochaetota</taxon>
        <taxon>Spirochaetia</taxon>
        <taxon>Spirochaetales</taxon>
        <taxon>Treponemataceae</taxon>
        <taxon>Treponema</taxon>
    </lineage>
</organism>
<dbReference type="Pfam" id="PF02525">
    <property type="entry name" value="Flavodoxin_2"/>
    <property type="match status" value="1"/>
</dbReference>
<dbReference type="OrthoDB" id="9790975at2"/>
<evidence type="ECO:0000259" key="3">
    <source>
        <dbReference type="Pfam" id="PF02525"/>
    </source>
</evidence>
<evidence type="ECO:0000313" key="5">
    <source>
        <dbReference type="Proteomes" id="UP000003571"/>
    </source>
</evidence>
<evidence type="ECO:0000256" key="1">
    <source>
        <dbReference type="ARBA" id="ARBA00022630"/>
    </source>
</evidence>
<dbReference type="InterPro" id="IPR029039">
    <property type="entry name" value="Flavoprotein-like_sf"/>
</dbReference>
<accession>H7EMK8</accession>
<proteinExistence type="predicted"/>
<dbReference type="PATRIC" id="fig|907348.3.peg.2183"/>